<evidence type="ECO:0000313" key="3">
    <source>
        <dbReference type="RefSeq" id="XP_032120770.1"/>
    </source>
</evidence>
<evidence type="ECO:0000256" key="1">
    <source>
        <dbReference type="SAM" id="MobiDB-lite"/>
    </source>
</evidence>
<organism evidence="2 3">
    <name type="scientific">Sapajus apella</name>
    <name type="common">Brown-capped capuchin</name>
    <name type="synonym">Cebus apella</name>
    <dbReference type="NCBI Taxonomy" id="9515"/>
    <lineage>
        <taxon>Eukaryota</taxon>
        <taxon>Metazoa</taxon>
        <taxon>Chordata</taxon>
        <taxon>Craniata</taxon>
        <taxon>Vertebrata</taxon>
        <taxon>Euteleostomi</taxon>
        <taxon>Mammalia</taxon>
        <taxon>Eutheria</taxon>
        <taxon>Euarchontoglires</taxon>
        <taxon>Primates</taxon>
        <taxon>Haplorrhini</taxon>
        <taxon>Platyrrhini</taxon>
        <taxon>Cebidae</taxon>
        <taxon>Cebinae</taxon>
        <taxon>Sapajus</taxon>
    </lineage>
</organism>
<feature type="compositionally biased region" description="Low complexity" evidence="1">
    <location>
        <begin position="175"/>
        <end position="187"/>
    </location>
</feature>
<evidence type="ECO:0000313" key="2">
    <source>
        <dbReference type="Proteomes" id="UP000504640"/>
    </source>
</evidence>
<keyword evidence="2" id="KW-1185">Reference proteome</keyword>
<name>A0A6J3GSK3_SAPAP</name>
<dbReference type="GeneID" id="116541032"/>
<feature type="compositionally biased region" description="Gly residues" evidence="1">
    <location>
        <begin position="58"/>
        <end position="67"/>
    </location>
</feature>
<dbReference type="AlphaFoldDB" id="A0A6J3GSK3"/>
<protein>
    <submittedName>
        <fullName evidence="3">SKI family transcriptional corepressor 1-like</fullName>
    </submittedName>
</protein>
<dbReference type="RefSeq" id="XP_032120770.1">
    <property type="nucleotide sequence ID" value="XM_032264879.1"/>
</dbReference>
<sequence length="291" mass="30320">MRVSRGWGLGTKALPRPYAPRGFWLCTGVKDCPSLPRPLLPSFCSFFLAVNYAKGGGKGRVGGGKPGGSLKDWGTGPVRKEPSQSPSALLPALSHGVLEKKGAGWPDWLARPWGQWRGGPAQLGEPLGSTPLPVPPSPWPWAGNVLFPPLPPRGQRAGRAGRRPTLFSSPPPPAQVRAGAAATAAAPDSRRPRAGAARGVGQGEGLEEPCGERASRRHLAAMPWAASAPRGHWSELSSRSSPTPPGERRPLAKAVGTELLAGPQGKGLRTCGKVIPFPDPCQPGFLSGGGE</sequence>
<dbReference type="Proteomes" id="UP000504640">
    <property type="component" value="Unplaced"/>
</dbReference>
<feature type="region of interest" description="Disordered" evidence="1">
    <location>
        <begin position="150"/>
        <end position="268"/>
    </location>
</feature>
<gene>
    <name evidence="3" type="primary">LOC116541032</name>
</gene>
<feature type="region of interest" description="Disordered" evidence="1">
    <location>
        <begin position="58"/>
        <end position="87"/>
    </location>
</feature>
<reference evidence="3" key="1">
    <citation type="submission" date="2025-08" db="UniProtKB">
        <authorList>
            <consortium name="RefSeq"/>
        </authorList>
    </citation>
    <scope>IDENTIFICATION</scope>
    <source>
        <tissue evidence="3">Blood</tissue>
    </source>
</reference>
<accession>A0A6J3GSK3</accession>
<proteinExistence type="predicted"/>